<dbReference type="InterPro" id="IPR005135">
    <property type="entry name" value="Endo/exonuclease/phosphatase"/>
</dbReference>
<dbReference type="Proteomes" id="UP001642484">
    <property type="component" value="Unassembled WGS sequence"/>
</dbReference>
<dbReference type="SUPFAM" id="SSF56219">
    <property type="entry name" value="DNase I-like"/>
    <property type="match status" value="1"/>
</dbReference>
<evidence type="ECO:0000259" key="1">
    <source>
        <dbReference type="Pfam" id="PF03372"/>
    </source>
</evidence>
<gene>
    <name evidence="2" type="ORF">CCMP2556_LOCUS52219</name>
</gene>
<sequence>MKLLECSRHQPWSGSKGEQVCTVGGALSVLSWNVLAPSTAEGTEIFRRERLPALLEVLDLYTSCDIICLQEVEIGAFLQPVRDFLEERGFETAVQEREGHTFVNVTFFHHSLRLSWSMSRSRIFLTGFLMASGHEVCVVNVHLDSKKEDQRASQLSKSLQKMSQKRSTFQVVCGDFNTDLSQDIPLTEMLAEYGLSRAPMRGLTHTLGGALDHLCSTRGLAPRRVLCAASRSIIGVRATGKGCPSDHLPVACEFEILEPLWQCPRMTSAAVPADVAAEWAELLELGTRTSNKREVKKQRQDEETFLQSCHSEEELRRWRDERKRCAERIWWHAVDVALVKVRAEVT</sequence>
<reference evidence="2 3" key="1">
    <citation type="submission" date="2024-02" db="EMBL/GenBank/DDBJ databases">
        <authorList>
            <person name="Chen Y."/>
            <person name="Shah S."/>
            <person name="Dougan E. K."/>
            <person name="Thang M."/>
            <person name="Chan C."/>
        </authorList>
    </citation>
    <scope>NUCLEOTIDE SEQUENCE [LARGE SCALE GENOMIC DNA]</scope>
</reference>
<dbReference type="InterPro" id="IPR036691">
    <property type="entry name" value="Endo/exonu/phosph_ase_sf"/>
</dbReference>
<dbReference type="PANTHER" id="PTHR12121:SF36">
    <property type="entry name" value="ENDONUCLEASE_EXONUCLEASE_PHOSPHATASE DOMAIN-CONTAINING PROTEIN"/>
    <property type="match status" value="1"/>
</dbReference>
<comment type="caution">
    <text evidence="2">The sequence shown here is derived from an EMBL/GenBank/DDBJ whole genome shotgun (WGS) entry which is preliminary data.</text>
</comment>
<dbReference type="InterPro" id="IPR050410">
    <property type="entry name" value="CCR4/nocturin_mRNA_transcr"/>
</dbReference>
<name>A0ABP0SKI8_9DINO</name>
<protein>
    <recommendedName>
        <fullName evidence="1">Endonuclease/exonuclease/phosphatase domain-containing protein</fullName>
    </recommendedName>
</protein>
<feature type="domain" description="Endonuclease/exonuclease/phosphatase" evidence="1">
    <location>
        <begin position="30"/>
        <end position="247"/>
    </location>
</feature>
<dbReference type="PANTHER" id="PTHR12121">
    <property type="entry name" value="CARBON CATABOLITE REPRESSOR PROTEIN 4"/>
    <property type="match status" value="1"/>
</dbReference>
<proteinExistence type="predicted"/>
<accession>A0ABP0SKI8</accession>
<dbReference type="Pfam" id="PF03372">
    <property type="entry name" value="Exo_endo_phos"/>
    <property type="match status" value="1"/>
</dbReference>
<evidence type="ECO:0000313" key="3">
    <source>
        <dbReference type="Proteomes" id="UP001642484"/>
    </source>
</evidence>
<organism evidence="2 3">
    <name type="scientific">Durusdinium trenchii</name>
    <dbReference type="NCBI Taxonomy" id="1381693"/>
    <lineage>
        <taxon>Eukaryota</taxon>
        <taxon>Sar</taxon>
        <taxon>Alveolata</taxon>
        <taxon>Dinophyceae</taxon>
        <taxon>Suessiales</taxon>
        <taxon>Symbiodiniaceae</taxon>
        <taxon>Durusdinium</taxon>
    </lineage>
</organism>
<dbReference type="Gene3D" id="3.60.10.10">
    <property type="entry name" value="Endonuclease/exonuclease/phosphatase"/>
    <property type="match status" value="1"/>
</dbReference>
<evidence type="ECO:0000313" key="2">
    <source>
        <dbReference type="EMBL" id="CAK9112684.1"/>
    </source>
</evidence>
<keyword evidence="3" id="KW-1185">Reference proteome</keyword>
<dbReference type="EMBL" id="CAXAMN010027750">
    <property type="protein sequence ID" value="CAK9112684.1"/>
    <property type="molecule type" value="Genomic_DNA"/>
</dbReference>